<keyword evidence="1" id="KW-0812">Transmembrane</keyword>
<feature type="transmembrane region" description="Helical" evidence="1">
    <location>
        <begin position="71"/>
        <end position="92"/>
    </location>
</feature>
<dbReference type="EMBL" id="LMWY01000043">
    <property type="protein sequence ID" value="KUN96880.1"/>
    <property type="molecule type" value="Genomic_DNA"/>
</dbReference>
<name>A0A101TR14_9ACTN</name>
<keyword evidence="3" id="KW-1185">Reference proteome</keyword>
<dbReference type="STRING" id="661399.AQJ67_32430"/>
<dbReference type="AlphaFoldDB" id="A0A101TR14"/>
<protein>
    <submittedName>
        <fullName evidence="2">Uncharacterized protein</fullName>
    </submittedName>
</protein>
<feature type="transmembrane region" description="Helical" evidence="1">
    <location>
        <begin position="232"/>
        <end position="251"/>
    </location>
</feature>
<organism evidence="2 3">
    <name type="scientific">Streptomyces caeruleatus</name>
    <dbReference type="NCBI Taxonomy" id="661399"/>
    <lineage>
        <taxon>Bacteria</taxon>
        <taxon>Bacillati</taxon>
        <taxon>Actinomycetota</taxon>
        <taxon>Actinomycetes</taxon>
        <taxon>Kitasatosporales</taxon>
        <taxon>Streptomycetaceae</taxon>
        <taxon>Streptomyces</taxon>
    </lineage>
</organism>
<keyword evidence="1" id="KW-1133">Transmembrane helix</keyword>
<feature type="transmembrane region" description="Helical" evidence="1">
    <location>
        <begin position="201"/>
        <end position="220"/>
    </location>
</feature>
<comment type="caution">
    <text evidence="2">The sequence shown here is derived from an EMBL/GenBank/DDBJ whole genome shotgun (WGS) entry which is preliminary data.</text>
</comment>
<evidence type="ECO:0000313" key="2">
    <source>
        <dbReference type="EMBL" id="KUN96880.1"/>
    </source>
</evidence>
<evidence type="ECO:0000256" key="1">
    <source>
        <dbReference type="SAM" id="Phobius"/>
    </source>
</evidence>
<accession>A0A101TR14</accession>
<dbReference type="Proteomes" id="UP000053429">
    <property type="component" value="Unassembled WGS sequence"/>
</dbReference>
<sequence length="262" mass="28693">MVSGVGAGWARVGKVPASWSASVMSNLVYGLTVGACFGAGIGFLLWADVALGESRSGTPAGSLRADRDSGLLRLAGGVCVVGLLFGMAIWQTAWDDDLVVGALLWVAVTLCLGMFSGRRAWLAYTVMVVYTACHRDLPLRLMRFLDDAHRLGLLRAVGPSYQFRHAEFQDHLTARRPVPEPTGTPRPDDTGLNWWQRNWPFVVGGLVGLTFAALWDSPVGPGPRLTGWRDDFFYFLTGAALTALMALAMKWRDRRRSRARRP</sequence>
<gene>
    <name evidence="2" type="ORF">AQJ67_32430</name>
</gene>
<proteinExistence type="predicted"/>
<keyword evidence="1" id="KW-0472">Membrane</keyword>
<feature type="transmembrane region" description="Helical" evidence="1">
    <location>
        <begin position="98"/>
        <end position="117"/>
    </location>
</feature>
<evidence type="ECO:0000313" key="3">
    <source>
        <dbReference type="Proteomes" id="UP000053429"/>
    </source>
</evidence>
<feature type="transmembrane region" description="Helical" evidence="1">
    <location>
        <begin position="27"/>
        <end position="51"/>
    </location>
</feature>
<reference evidence="2 3" key="1">
    <citation type="submission" date="2015-10" db="EMBL/GenBank/DDBJ databases">
        <title>Draft genome sequence of Streptomyces caeruleatus NRRL B-24802, type strain for the species Streptomyces caeruleatus.</title>
        <authorList>
            <person name="Ruckert C."/>
            <person name="Winkler A."/>
            <person name="Kalinowski J."/>
            <person name="Kampfer P."/>
            <person name="Glaeser S."/>
        </authorList>
    </citation>
    <scope>NUCLEOTIDE SEQUENCE [LARGE SCALE GENOMIC DNA]</scope>
    <source>
        <strain evidence="2 3">NRRL B-24802</strain>
    </source>
</reference>